<feature type="compositionally biased region" description="Polar residues" evidence="1">
    <location>
        <begin position="466"/>
        <end position="478"/>
    </location>
</feature>
<feature type="region of interest" description="Disordered" evidence="1">
    <location>
        <begin position="200"/>
        <end position="233"/>
    </location>
</feature>
<dbReference type="InterPro" id="IPR024468">
    <property type="entry name" value="Sec16_N"/>
</dbReference>
<feature type="region of interest" description="Disordered" evidence="1">
    <location>
        <begin position="629"/>
        <end position="745"/>
    </location>
</feature>
<dbReference type="Pfam" id="PF12935">
    <property type="entry name" value="Sec16_N"/>
    <property type="match status" value="1"/>
</dbReference>
<proteinExistence type="predicted"/>
<accession>A0A9W9QEF2</accession>
<feature type="compositionally biased region" description="Polar residues" evidence="1">
    <location>
        <begin position="406"/>
        <end position="416"/>
    </location>
</feature>
<gene>
    <name evidence="3" type="ORF">N7476_000591</name>
</gene>
<feature type="region of interest" description="Disordered" evidence="1">
    <location>
        <begin position="835"/>
        <end position="854"/>
    </location>
</feature>
<organism evidence="3 4">
    <name type="scientific">Penicillium atrosanguineum</name>
    <dbReference type="NCBI Taxonomy" id="1132637"/>
    <lineage>
        <taxon>Eukaryota</taxon>
        <taxon>Fungi</taxon>
        <taxon>Dikarya</taxon>
        <taxon>Ascomycota</taxon>
        <taxon>Pezizomycotina</taxon>
        <taxon>Eurotiomycetes</taxon>
        <taxon>Eurotiomycetidae</taxon>
        <taxon>Eurotiales</taxon>
        <taxon>Aspergillaceae</taxon>
        <taxon>Penicillium</taxon>
    </lineage>
</organism>
<feature type="region of interest" description="Disordered" evidence="1">
    <location>
        <begin position="779"/>
        <end position="829"/>
    </location>
</feature>
<evidence type="ECO:0000313" key="4">
    <source>
        <dbReference type="Proteomes" id="UP001147746"/>
    </source>
</evidence>
<evidence type="ECO:0000256" key="1">
    <source>
        <dbReference type="SAM" id="MobiDB-lite"/>
    </source>
</evidence>
<feature type="compositionally biased region" description="Acidic residues" evidence="1">
    <location>
        <begin position="687"/>
        <end position="699"/>
    </location>
</feature>
<feature type="domain" description="Sec16 N-terminal" evidence="2">
    <location>
        <begin position="501"/>
        <end position="743"/>
    </location>
</feature>
<feature type="region of interest" description="Disordered" evidence="1">
    <location>
        <begin position="498"/>
        <end position="517"/>
    </location>
</feature>
<dbReference type="EMBL" id="JAPZBO010000001">
    <property type="protein sequence ID" value="KAJ5330808.1"/>
    <property type="molecule type" value="Genomic_DNA"/>
</dbReference>
<dbReference type="AlphaFoldDB" id="A0A9W9QEF2"/>
<feature type="region of interest" description="Disordered" evidence="1">
    <location>
        <begin position="354"/>
        <end position="487"/>
    </location>
</feature>
<reference evidence="3" key="2">
    <citation type="journal article" date="2023" name="IMA Fungus">
        <title>Comparative genomic study of the Penicillium genus elucidates a diverse pangenome and 15 lateral gene transfer events.</title>
        <authorList>
            <person name="Petersen C."/>
            <person name="Sorensen T."/>
            <person name="Nielsen M.R."/>
            <person name="Sondergaard T.E."/>
            <person name="Sorensen J.L."/>
            <person name="Fitzpatrick D.A."/>
            <person name="Frisvad J.C."/>
            <person name="Nielsen K.L."/>
        </authorList>
    </citation>
    <scope>NUCLEOTIDE SEQUENCE</scope>
    <source>
        <strain evidence="3">IBT 21472</strain>
    </source>
</reference>
<feature type="compositionally biased region" description="Polar residues" evidence="1">
    <location>
        <begin position="702"/>
        <end position="714"/>
    </location>
</feature>
<feature type="region of interest" description="Disordered" evidence="1">
    <location>
        <begin position="525"/>
        <end position="577"/>
    </location>
</feature>
<feature type="compositionally biased region" description="Low complexity" evidence="1">
    <location>
        <begin position="647"/>
        <end position="657"/>
    </location>
</feature>
<dbReference type="Proteomes" id="UP001147746">
    <property type="component" value="Unassembled WGS sequence"/>
</dbReference>
<feature type="compositionally biased region" description="Acidic residues" evidence="1">
    <location>
        <begin position="671"/>
        <end position="680"/>
    </location>
</feature>
<feature type="compositionally biased region" description="Low complexity" evidence="1">
    <location>
        <begin position="839"/>
        <end position="854"/>
    </location>
</feature>
<feature type="region of interest" description="Disordered" evidence="1">
    <location>
        <begin position="1"/>
        <end position="89"/>
    </location>
</feature>
<feature type="compositionally biased region" description="Acidic residues" evidence="1">
    <location>
        <begin position="1"/>
        <end position="11"/>
    </location>
</feature>
<comment type="caution">
    <text evidence="3">The sequence shown here is derived from an EMBL/GenBank/DDBJ whole genome shotgun (WGS) entry which is preliminary data.</text>
</comment>
<feature type="compositionally biased region" description="Polar residues" evidence="1">
    <location>
        <begin position="71"/>
        <end position="89"/>
    </location>
</feature>
<feature type="compositionally biased region" description="Low complexity" evidence="1">
    <location>
        <begin position="16"/>
        <end position="31"/>
    </location>
</feature>
<evidence type="ECO:0000259" key="2">
    <source>
        <dbReference type="Pfam" id="PF12935"/>
    </source>
</evidence>
<reference evidence="3" key="1">
    <citation type="submission" date="2022-12" db="EMBL/GenBank/DDBJ databases">
        <authorList>
            <person name="Petersen C."/>
        </authorList>
    </citation>
    <scope>NUCLEOTIDE SEQUENCE</scope>
    <source>
        <strain evidence="3">IBT 21472</strain>
    </source>
</reference>
<keyword evidence="4" id="KW-1185">Reference proteome</keyword>
<feature type="compositionally biased region" description="Polar residues" evidence="1">
    <location>
        <begin position="215"/>
        <end position="224"/>
    </location>
</feature>
<sequence length="854" mass="91177">MAQEPTADEIDAWNVSSQPDDSTTTDTATSTKGGLSGLLAAADDTKETPTTDMKSPLSEEDFSAWEMPQNADATSPQDATTSTNALTENAPTSLDAAILDSQKLKQTTGSASVYVPTLMNKPKTPAQELINGTESAQPEPAQSSATPVEAAVQYIETAHELSGPASSEELPAQVQLDAQQEDIPMQGDETDDIEERIAQQPVLPQVEELPVAETTPATTMSAEDTSSHEQPGVGFASAHIEQASEAEPEALPIDPEHKEYSKEPAIEEAVQPIDTHTPLEFETTSTLPKVNGEPTTVFEAAGQESGIESTIEEPLQPTAAQDSWAIDSTPTQPEVTELKAPSMDLTLQDDLTDPVIEEAVREAAAQDPWAIEPSPTQPETVEKLTPQPEIADHDNLQESSLEESSKMNVPEQSTSPEPFVEPMQAAPEEHVAPTETQEIDLGAPVTQNFSDRVDPLQAAQAELSASVDTQESQSQNAVQEDDTEQSVLNISPVEAKADVDNLWSNEPAADVDSDGDDFFNQLKTQTKPIFAPPESESRYEEGVPLLDDTCPTSPPLAIPQRKSVENPFGDEDDGADFFTSIQNPHASKELPIRHLTRKSTTQVVESMGFGIDSPTSDISAAAQLEEVLKSAASGSETPHAIEEPEDSQPSQAQQEASEPTEEELAARWEAELSDAGEDDLAAQWEAALDDDDMLLEDDSVPAQLNAQNPIQPASNAPLGGLNSPFQTPQSYVPARATPGVYAPHQPSTADLMAGVSMPGVAPPANGVIPPYFSQQPQNLVASRGESFAEASKQGYKSPYDLPDDLSRPRRPLATSKPAPPTGSYDATAPFISYASSGTARESYSRDYSSSAARP</sequence>
<evidence type="ECO:0000313" key="3">
    <source>
        <dbReference type="EMBL" id="KAJ5330808.1"/>
    </source>
</evidence>
<name>A0A9W9QEF2_9EURO</name>
<protein>
    <recommendedName>
        <fullName evidence="2">Sec16 N-terminal domain-containing protein</fullName>
    </recommendedName>
</protein>